<keyword evidence="3 7" id="KW-0812">Transmembrane</keyword>
<evidence type="ECO:0000313" key="10">
    <source>
        <dbReference type="Proteomes" id="UP000324897"/>
    </source>
</evidence>
<organism evidence="9 10">
    <name type="scientific">Eragrostis curvula</name>
    <name type="common">weeping love grass</name>
    <dbReference type="NCBI Taxonomy" id="38414"/>
    <lineage>
        <taxon>Eukaryota</taxon>
        <taxon>Viridiplantae</taxon>
        <taxon>Streptophyta</taxon>
        <taxon>Embryophyta</taxon>
        <taxon>Tracheophyta</taxon>
        <taxon>Spermatophyta</taxon>
        <taxon>Magnoliopsida</taxon>
        <taxon>Liliopsida</taxon>
        <taxon>Poales</taxon>
        <taxon>Poaceae</taxon>
        <taxon>PACMAD clade</taxon>
        <taxon>Chloridoideae</taxon>
        <taxon>Eragrostideae</taxon>
        <taxon>Eragrostidinae</taxon>
        <taxon>Eragrostis</taxon>
    </lineage>
</organism>
<evidence type="ECO:0008006" key="11">
    <source>
        <dbReference type="Google" id="ProtNLM"/>
    </source>
</evidence>
<dbReference type="EMBL" id="RWGY01000013">
    <property type="protein sequence ID" value="TVU26637.1"/>
    <property type="molecule type" value="Genomic_DNA"/>
</dbReference>
<evidence type="ECO:0000256" key="7">
    <source>
        <dbReference type="RuleBase" id="RU000477"/>
    </source>
</evidence>
<evidence type="ECO:0000256" key="6">
    <source>
        <dbReference type="ARBA" id="ARBA00023136"/>
    </source>
</evidence>
<sequence length="250" mass="27042">MQQLRVEGLQASVSFLQQLLAEFLATFLLIFAGCGAITRRVSDINVAVVWGSVVVAMVCLVGHVSGAHMNPAVTLGFAVAGRFRWRKVPAYMAVQTAAATAASLMVQLIFPTSHWDWRRYGSATLPWGSNLQSLMLEFIITFYLMFVIMAVATDYRAVGLKAGVAVGGTIVFNMLLASSVSRASMNPARSMGPAFVWPSLGFRSLWVYLVGPFAGAACGAQAHRLLFADIRRTNMTKDLGEVTKSTNPTI</sequence>
<keyword evidence="6 8" id="KW-0472">Membrane</keyword>
<dbReference type="InterPro" id="IPR000425">
    <property type="entry name" value="MIP"/>
</dbReference>
<evidence type="ECO:0000256" key="4">
    <source>
        <dbReference type="ARBA" id="ARBA00022737"/>
    </source>
</evidence>
<dbReference type="PRINTS" id="PR00783">
    <property type="entry name" value="MINTRINSICP"/>
</dbReference>
<dbReference type="Gramene" id="TVU26637">
    <property type="protein sequence ID" value="TVU26637"/>
    <property type="gene ID" value="EJB05_29191"/>
</dbReference>
<dbReference type="GO" id="GO:0016020">
    <property type="term" value="C:membrane"/>
    <property type="evidence" value="ECO:0007669"/>
    <property type="project" value="UniProtKB-SubCell"/>
</dbReference>
<evidence type="ECO:0000256" key="2">
    <source>
        <dbReference type="ARBA" id="ARBA00022448"/>
    </source>
</evidence>
<name>A0A5J9UU63_9POAL</name>
<dbReference type="AlphaFoldDB" id="A0A5J9UU63"/>
<dbReference type="InterPro" id="IPR022357">
    <property type="entry name" value="MIP_CS"/>
</dbReference>
<comment type="subcellular location">
    <subcellularLocation>
        <location evidence="1">Membrane</location>
        <topology evidence="1">Multi-pass membrane protein</topology>
    </subcellularLocation>
</comment>
<evidence type="ECO:0000256" key="8">
    <source>
        <dbReference type="SAM" id="Phobius"/>
    </source>
</evidence>
<accession>A0A5J9UU63</accession>
<dbReference type="SUPFAM" id="SSF81338">
    <property type="entry name" value="Aquaporin-like"/>
    <property type="match status" value="1"/>
</dbReference>
<evidence type="ECO:0000256" key="5">
    <source>
        <dbReference type="ARBA" id="ARBA00022989"/>
    </source>
</evidence>
<feature type="transmembrane region" description="Helical" evidence="8">
    <location>
        <begin position="20"/>
        <end position="38"/>
    </location>
</feature>
<dbReference type="InterPro" id="IPR023271">
    <property type="entry name" value="Aquaporin-like"/>
</dbReference>
<feature type="transmembrane region" description="Helical" evidence="8">
    <location>
        <begin position="130"/>
        <end position="152"/>
    </location>
</feature>
<dbReference type="OrthoDB" id="3222at2759"/>
<evidence type="ECO:0000256" key="3">
    <source>
        <dbReference type="ARBA" id="ARBA00022692"/>
    </source>
</evidence>
<dbReference type="GO" id="GO:0015267">
    <property type="term" value="F:channel activity"/>
    <property type="evidence" value="ECO:0007669"/>
    <property type="project" value="InterPro"/>
</dbReference>
<dbReference type="Gene3D" id="1.20.1080.10">
    <property type="entry name" value="Glycerol uptake facilitator protein"/>
    <property type="match status" value="1"/>
</dbReference>
<reference evidence="9 10" key="1">
    <citation type="journal article" date="2019" name="Sci. Rep.">
        <title>A high-quality genome of Eragrostis curvula grass provides insights into Poaceae evolution and supports new strategies to enhance forage quality.</title>
        <authorList>
            <person name="Carballo J."/>
            <person name="Santos B.A.C.M."/>
            <person name="Zappacosta D."/>
            <person name="Garbus I."/>
            <person name="Selva J.P."/>
            <person name="Gallo C.A."/>
            <person name="Diaz A."/>
            <person name="Albertini E."/>
            <person name="Caccamo M."/>
            <person name="Echenique V."/>
        </authorList>
    </citation>
    <scope>NUCLEOTIDE SEQUENCE [LARGE SCALE GENOMIC DNA]</scope>
    <source>
        <strain evidence="10">cv. Victoria</strain>
        <tissue evidence="9">Leaf</tissue>
    </source>
</reference>
<evidence type="ECO:0000256" key="1">
    <source>
        <dbReference type="ARBA" id="ARBA00004141"/>
    </source>
</evidence>
<keyword evidence="2 7" id="KW-0813">Transport</keyword>
<protein>
    <recommendedName>
        <fullName evidence="11">Aquaporin</fullName>
    </recommendedName>
</protein>
<feature type="non-terminal residue" evidence="9">
    <location>
        <position position="1"/>
    </location>
</feature>
<keyword evidence="4" id="KW-0677">Repeat</keyword>
<comment type="caution">
    <text evidence="9">The sequence shown here is derived from an EMBL/GenBank/DDBJ whole genome shotgun (WGS) entry which is preliminary data.</text>
</comment>
<gene>
    <name evidence="9" type="ORF">EJB05_29191</name>
</gene>
<keyword evidence="5 8" id="KW-1133">Transmembrane helix</keyword>
<dbReference type="PROSITE" id="PS51257">
    <property type="entry name" value="PROKAR_LIPOPROTEIN"/>
    <property type="match status" value="1"/>
</dbReference>
<evidence type="ECO:0000313" key="9">
    <source>
        <dbReference type="EMBL" id="TVU26637.1"/>
    </source>
</evidence>
<keyword evidence="10" id="KW-1185">Reference proteome</keyword>
<dbReference type="Proteomes" id="UP000324897">
    <property type="component" value="Chromosome 2"/>
</dbReference>
<dbReference type="PANTHER" id="PTHR45724">
    <property type="entry name" value="AQUAPORIN NIP2-1"/>
    <property type="match status" value="1"/>
</dbReference>
<feature type="transmembrane region" description="Helical" evidence="8">
    <location>
        <begin position="205"/>
        <end position="227"/>
    </location>
</feature>
<dbReference type="PANTHER" id="PTHR45724:SF8">
    <property type="entry name" value="AQUAPORIN NIP1-4"/>
    <property type="match status" value="1"/>
</dbReference>
<proteinExistence type="inferred from homology"/>
<dbReference type="Pfam" id="PF00230">
    <property type="entry name" value="MIP"/>
    <property type="match status" value="1"/>
</dbReference>
<comment type="similarity">
    <text evidence="7">Belongs to the MIP/aquaporin (TC 1.A.8) family.</text>
</comment>
<feature type="transmembrane region" description="Helical" evidence="8">
    <location>
        <begin position="44"/>
        <end position="67"/>
    </location>
</feature>
<dbReference type="InterPro" id="IPR034294">
    <property type="entry name" value="Aquaporin_transptr"/>
</dbReference>
<dbReference type="PROSITE" id="PS00221">
    <property type="entry name" value="MIP"/>
    <property type="match status" value="1"/>
</dbReference>
<feature type="transmembrane region" description="Helical" evidence="8">
    <location>
        <begin position="164"/>
        <end position="185"/>
    </location>
</feature>